<dbReference type="Pfam" id="PF00385">
    <property type="entry name" value="Chromo"/>
    <property type="match status" value="1"/>
</dbReference>
<protein>
    <recommendedName>
        <fullName evidence="2">Chromo domain-containing protein</fullName>
    </recommendedName>
</protein>
<dbReference type="AlphaFoldDB" id="A0A3P6U6D5"/>
<dbReference type="InterPro" id="IPR000953">
    <property type="entry name" value="Chromo/chromo_shadow_dom"/>
</dbReference>
<evidence type="ECO:0000313" key="4">
    <source>
        <dbReference type="Proteomes" id="UP000277928"/>
    </source>
</evidence>
<dbReference type="CDD" id="cd00024">
    <property type="entry name" value="CD_CSD"/>
    <property type="match status" value="1"/>
</dbReference>
<reference evidence="3 4" key="1">
    <citation type="submission" date="2018-08" db="EMBL/GenBank/DDBJ databases">
        <authorList>
            <person name="Laetsch R D."/>
            <person name="Stevens L."/>
            <person name="Kumar S."/>
            <person name="Blaxter L. M."/>
        </authorList>
    </citation>
    <scope>NUCLEOTIDE SEQUENCE [LARGE SCALE GENOMIC DNA]</scope>
</reference>
<evidence type="ECO:0000259" key="2">
    <source>
        <dbReference type="PROSITE" id="PS50013"/>
    </source>
</evidence>
<dbReference type="SUPFAM" id="SSF54160">
    <property type="entry name" value="Chromo domain-like"/>
    <property type="match status" value="1"/>
</dbReference>
<feature type="domain" description="Chromo" evidence="2">
    <location>
        <begin position="242"/>
        <end position="302"/>
    </location>
</feature>
<dbReference type="OrthoDB" id="5846691at2759"/>
<dbReference type="EMBL" id="UYRX01000867">
    <property type="protein sequence ID" value="VDK86780.1"/>
    <property type="molecule type" value="Genomic_DNA"/>
</dbReference>
<gene>
    <name evidence="3" type="ORF">NLS_LOCUS7805</name>
</gene>
<dbReference type="Gene3D" id="2.40.50.40">
    <property type="match status" value="1"/>
</dbReference>
<evidence type="ECO:0000313" key="3">
    <source>
        <dbReference type="EMBL" id="VDK86780.1"/>
    </source>
</evidence>
<proteinExistence type="predicted"/>
<dbReference type="STRING" id="42156.A0A3P6U6D5"/>
<feature type="compositionally biased region" description="Acidic residues" evidence="1">
    <location>
        <begin position="221"/>
        <end position="235"/>
    </location>
</feature>
<dbReference type="PROSITE" id="PS50013">
    <property type="entry name" value="CHROMO_2"/>
    <property type="match status" value="1"/>
</dbReference>
<name>A0A3P6U6D5_LITSI</name>
<organism evidence="3 4">
    <name type="scientific">Litomosoides sigmodontis</name>
    <name type="common">Filarial nematode worm</name>
    <dbReference type="NCBI Taxonomy" id="42156"/>
    <lineage>
        <taxon>Eukaryota</taxon>
        <taxon>Metazoa</taxon>
        <taxon>Ecdysozoa</taxon>
        <taxon>Nematoda</taxon>
        <taxon>Chromadorea</taxon>
        <taxon>Rhabditida</taxon>
        <taxon>Spirurina</taxon>
        <taxon>Spiruromorpha</taxon>
        <taxon>Filarioidea</taxon>
        <taxon>Onchocercidae</taxon>
        <taxon>Litomosoides</taxon>
    </lineage>
</organism>
<keyword evidence="4" id="KW-1185">Reference proteome</keyword>
<evidence type="ECO:0000256" key="1">
    <source>
        <dbReference type="SAM" id="MobiDB-lite"/>
    </source>
</evidence>
<sequence>MSFINTLEASKATVANPRRAWFKNLPRSKPMVQNPNCTEYLKRFGITNFAIVLEDIMESKAIKGLQKSELIERSNNKQHFKSPVIDESSLNQKHECMVDEAYRSRIVSKTVQKGSSRKESLSLHITHNEQALEKSMQIKSKNRQKKLLLQPYRKRKRLTCCLISCKHGENCSSSMALAKDSSNTKCEITSAGELDPGSLNSGLMSDECSSLSVTSRIVGDESSDDEQESPEEDVGRDESGMYEVERILARKRMQNGSSLYYIKWFGWPYKRSTWQTRKTFGNMSEAVKEFYDRERALSVVVRHEQQWSQLKKVSQLHSLMRWESEINTALLANGQQILYIHNDVDYTRRKRGFEVHIR</sequence>
<dbReference type="InterPro" id="IPR016197">
    <property type="entry name" value="Chromo-like_dom_sf"/>
</dbReference>
<dbReference type="InterPro" id="IPR023780">
    <property type="entry name" value="Chromo_domain"/>
</dbReference>
<feature type="region of interest" description="Disordered" evidence="1">
    <location>
        <begin position="217"/>
        <end position="238"/>
    </location>
</feature>
<accession>A0A3P6U6D5</accession>
<dbReference type="Proteomes" id="UP000277928">
    <property type="component" value="Unassembled WGS sequence"/>
</dbReference>
<dbReference type="SMART" id="SM00298">
    <property type="entry name" value="CHROMO"/>
    <property type="match status" value="1"/>
</dbReference>